<keyword evidence="1 3" id="KW-0378">Hydrolase</keyword>
<dbReference type="STRING" id="930128.SAMN05192532_101847"/>
<dbReference type="InterPro" id="IPR029058">
    <property type="entry name" value="AB_hydrolase_fold"/>
</dbReference>
<proteinExistence type="predicted"/>
<evidence type="ECO:0000313" key="3">
    <source>
        <dbReference type="EMBL" id="SFE43005.1"/>
    </source>
</evidence>
<dbReference type="Proteomes" id="UP000199516">
    <property type="component" value="Unassembled WGS sequence"/>
</dbReference>
<protein>
    <submittedName>
        <fullName evidence="3">Dienelactone hydrolase family protein</fullName>
    </submittedName>
</protein>
<dbReference type="InterPro" id="IPR002925">
    <property type="entry name" value="Dienelactn_hydro"/>
</dbReference>
<dbReference type="Pfam" id="PF01738">
    <property type="entry name" value="DLH"/>
    <property type="match status" value="1"/>
</dbReference>
<accession>A0A1I2AG72</accession>
<dbReference type="SUPFAM" id="SSF53474">
    <property type="entry name" value="alpha/beta-Hydrolases"/>
    <property type="match status" value="1"/>
</dbReference>
<dbReference type="InterPro" id="IPR050261">
    <property type="entry name" value="FrsA_esterase"/>
</dbReference>
<evidence type="ECO:0000313" key="4">
    <source>
        <dbReference type="Proteomes" id="UP000199516"/>
    </source>
</evidence>
<reference evidence="3 4" key="1">
    <citation type="submission" date="2016-10" db="EMBL/GenBank/DDBJ databases">
        <authorList>
            <person name="de Groot N.N."/>
        </authorList>
    </citation>
    <scope>NUCLEOTIDE SEQUENCE [LARGE SCALE GENOMIC DNA]</scope>
    <source>
        <strain evidence="3 4">DSM 23995</strain>
    </source>
</reference>
<dbReference type="AlphaFoldDB" id="A0A1I2AG72"/>
<dbReference type="RefSeq" id="WP_177194678.1">
    <property type="nucleotide sequence ID" value="NZ_FONT01000001.1"/>
</dbReference>
<dbReference type="GO" id="GO:0052689">
    <property type="term" value="F:carboxylic ester hydrolase activity"/>
    <property type="evidence" value="ECO:0007669"/>
    <property type="project" value="UniProtKB-ARBA"/>
</dbReference>
<evidence type="ECO:0000256" key="1">
    <source>
        <dbReference type="ARBA" id="ARBA00022801"/>
    </source>
</evidence>
<sequence>MNTVTKQESFVIPMEQNLYVRGNVHLNDTKEKKPVVILCHGFKGHKDWGFFPYVADYLADKGYVAIRFNFSCNGVKETDFDELDKFAINSFSRELKDIKTLFAAMTDRKLPYHDVFDLDKIALLGHSRGGGTSILHAADNTGIKAVITWNGIWNVHYLGDDVKKEAYEQGTAYIKNARTNQWMPISKSFFDDIESNGKKYDILNALTSMTTPLLLVQGEKDREWLVEGSKKMSETNEQHKRVLISGGNHTFQAVHPFQGVTPELEEALRHTTAFLKETLK</sequence>
<keyword evidence="4" id="KW-1185">Reference proteome</keyword>
<evidence type="ECO:0000259" key="2">
    <source>
        <dbReference type="Pfam" id="PF01738"/>
    </source>
</evidence>
<dbReference type="EMBL" id="FONT01000001">
    <property type="protein sequence ID" value="SFE43005.1"/>
    <property type="molecule type" value="Genomic_DNA"/>
</dbReference>
<feature type="domain" description="Dienelactone hydrolase" evidence="2">
    <location>
        <begin position="27"/>
        <end position="186"/>
    </location>
</feature>
<dbReference type="PANTHER" id="PTHR22946:SF9">
    <property type="entry name" value="POLYKETIDE TRANSFERASE AF380"/>
    <property type="match status" value="1"/>
</dbReference>
<organism evidence="3 4">
    <name type="scientific">Alteribacillus iranensis</name>
    <dbReference type="NCBI Taxonomy" id="930128"/>
    <lineage>
        <taxon>Bacteria</taxon>
        <taxon>Bacillati</taxon>
        <taxon>Bacillota</taxon>
        <taxon>Bacilli</taxon>
        <taxon>Bacillales</taxon>
        <taxon>Bacillaceae</taxon>
        <taxon>Alteribacillus</taxon>
    </lineage>
</organism>
<dbReference type="Gene3D" id="3.40.50.1820">
    <property type="entry name" value="alpha/beta hydrolase"/>
    <property type="match status" value="1"/>
</dbReference>
<dbReference type="PANTHER" id="PTHR22946">
    <property type="entry name" value="DIENELACTONE HYDROLASE DOMAIN-CONTAINING PROTEIN-RELATED"/>
    <property type="match status" value="1"/>
</dbReference>
<name>A0A1I2AG72_9BACI</name>
<gene>
    <name evidence="3" type="ORF">SAMN05192532_101847</name>
</gene>